<feature type="compositionally biased region" description="Basic and acidic residues" evidence="5">
    <location>
        <begin position="489"/>
        <end position="498"/>
    </location>
</feature>
<evidence type="ECO:0000256" key="5">
    <source>
        <dbReference type="SAM" id="MobiDB-lite"/>
    </source>
</evidence>
<sequence>MLGLISRGVKHMEGINAQSADQNVGIERNKHHGNWLSNAHPVALRTPAVPAATSYLIPAAEIKFKLSFNCQSAPRQASDTDTATTPFPTTPMRVCAVVAASVVATAARLLHSLPEDTYAFPKFRVAFLNGLPVLNETAERWLKEGLRGGELEFLDQPWKDASWDTSSQLKEIDSTEAHARDPATSSPDSPSSPYVSANYTLEHMKMGSRDSYICLIPQPVDNGPALKDEVSDAEVTPTRSWSLLQPLSGTCLYWEAYTLGRAPKTPEPGADLTVAEQNAQAANLELARNAGSRYLVQRWGDGTICDKTGKSREVEVQFHCSMEMTDHILFVKETKTCSSRRDAGGEAQIRCREVVDSKPEAQLKLPPADHPVKVPVRKTVLPAPKVVPKGEKADDKEKTFNDLLRKTLEALVANKAGGAKGVKESQGGEVIIELVEEVDDLPVESDRLVESLRAAGYDVRAEVITLKDGSKQRTDKKDDKKKKPAAKKPAVDPHRDEL</sequence>
<dbReference type="PANTHER" id="PTHR15414:SF0">
    <property type="entry name" value="ENDOPLASMIC RETICULUM LECTIN 1"/>
    <property type="match status" value="1"/>
</dbReference>
<keyword evidence="7" id="KW-1185">Reference proteome</keyword>
<dbReference type="PANTHER" id="PTHR15414">
    <property type="entry name" value="OS-9-RELATED"/>
    <property type="match status" value="1"/>
</dbReference>
<proteinExistence type="inferred from homology"/>
<organism evidence="6 7">
    <name type="scientific">Agrocybe chaxingu</name>
    <dbReference type="NCBI Taxonomy" id="84603"/>
    <lineage>
        <taxon>Eukaryota</taxon>
        <taxon>Fungi</taxon>
        <taxon>Dikarya</taxon>
        <taxon>Basidiomycota</taxon>
        <taxon>Agaricomycotina</taxon>
        <taxon>Agaricomycetes</taxon>
        <taxon>Agaricomycetidae</taxon>
        <taxon>Agaricales</taxon>
        <taxon>Agaricineae</taxon>
        <taxon>Strophariaceae</taxon>
        <taxon>Agrocybe</taxon>
    </lineage>
</organism>
<feature type="region of interest" description="Disordered" evidence="5">
    <location>
        <begin position="465"/>
        <end position="498"/>
    </location>
</feature>
<protein>
    <recommendedName>
        <fullName evidence="3">Protein OS-9 homolog</fullName>
    </recommendedName>
</protein>
<evidence type="ECO:0000313" key="6">
    <source>
        <dbReference type="EMBL" id="KAJ3493993.1"/>
    </source>
</evidence>
<gene>
    <name evidence="6" type="ORF">NLJ89_g10902</name>
</gene>
<evidence type="ECO:0000256" key="2">
    <source>
        <dbReference type="ARBA" id="ARBA00009918"/>
    </source>
</evidence>
<dbReference type="GO" id="GO:0005789">
    <property type="term" value="C:endoplasmic reticulum membrane"/>
    <property type="evidence" value="ECO:0007669"/>
    <property type="project" value="UniProtKB-SubCell"/>
</dbReference>
<feature type="region of interest" description="Disordered" evidence="5">
    <location>
        <begin position="174"/>
        <end position="194"/>
    </location>
</feature>
<evidence type="ECO:0000256" key="1">
    <source>
        <dbReference type="ARBA" id="ARBA00004367"/>
    </source>
</evidence>
<name>A0A9W8MPV3_9AGAR</name>
<accession>A0A9W8MPV3</accession>
<comment type="caution">
    <text evidence="6">The sequence shown here is derived from an EMBL/GenBank/DDBJ whole genome shotgun (WGS) entry which is preliminary data.</text>
</comment>
<evidence type="ECO:0000313" key="7">
    <source>
        <dbReference type="Proteomes" id="UP001148786"/>
    </source>
</evidence>
<dbReference type="EMBL" id="JANKHO010002192">
    <property type="protein sequence ID" value="KAJ3493993.1"/>
    <property type="molecule type" value="Genomic_DNA"/>
</dbReference>
<dbReference type="InterPro" id="IPR045149">
    <property type="entry name" value="OS-9-like"/>
</dbReference>
<dbReference type="Proteomes" id="UP001148786">
    <property type="component" value="Unassembled WGS sequence"/>
</dbReference>
<dbReference type="InterPro" id="IPR009011">
    <property type="entry name" value="Man6P_isomerase_rcpt-bd_dom_sf"/>
</dbReference>
<dbReference type="GO" id="GO:0030970">
    <property type="term" value="P:retrograde protein transport, ER to cytosol"/>
    <property type="evidence" value="ECO:0007669"/>
    <property type="project" value="TreeGrafter"/>
</dbReference>
<dbReference type="OrthoDB" id="448954at2759"/>
<dbReference type="AlphaFoldDB" id="A0A9W8MPV3"/>
<keyword evidence="4" id="KW-0430">Lectin</keyword>
<feature type="compositionally biased region" description="Basic and acidic residues" evidence="5">
    <location>
        <begin position="468"/>
        <end position="478"/>
    </location>
</feature>
<dbReference type="GO" id="GO:0030246">
    <property type="term" value="F:carbohydrate binding"/>
    <property type="evidence" value="ECO:0007669"/>
    <property type="project" value="UniProtKB-KW"/>
</dbReference>
<evidence type="ECO:0000256" key="3">
    <source>
        <dbReference type="ARBA" id="ARBA00018727"/>
    </source>
</evidence>
<dbReference type="GO" id="GO:0030968">
    <property type="term" value="P:endoplasmic reticulum unfolded protein response"/>
    <property type="evidence" value="ECO:0007669"/>
    <property type="project" value="InterPro"/>
</dbReference>
<dbReference type="GO" id="GO:0005788">
    <property type="term" value="C:endoplasmic reticulum lumen"/>
    <property type="evidence" value="ECO:0007669"/>
    <property type="project" value="TreeGrafter"/>
</dbReference>
<dbReference type="Gene3D" id="2.70.130.10">
    <property type="entry name" value="Mannose-6-phosphate receptor binding domain"/>
    <property type="match status" value="1"/>
</dbReference>
<comment type="similarity">
    <text evidence="2">Belongs to the OS-9 family.</text>
</comment>
<evidence type="ECO:0000256" key="4">
    <source>
        <dbReference type="ARBA" id="ARBA00022734"/>
    </source>
</evidence>
<comment type="subcellular location">
    <subcellularLocation>
        <location evidence="1">Endoplasmic reticulum membrane</location>
        <topology evidence="1">Peripheral membrane protein</topology>
        <orientation evidence="1">Lumenal side</orientation>
    </subcellularLocation>
</comment>
<reference evidence="6" key="1">
    <citation type="submission" date="2022-07" db="EMBL/GenBank/DDBJ databases">
        <title>Genome Sequence of Agrocybe chaxingu.</title>
        <authorList>
            <person name="Buettner E."/>
        </authorList>
    </citation>
    <scope>NUCLEOTIDE SEQUENCE</scope>
    <source>
        <strain evidence="6">MP-N11</strain>
    </source>
</reference>